<dbReference type="InterPro" id="IPR029475">
    <property type="entry name" value="DUF6807"/>
</dbReference>
<gene>
    <name evidence="2" type="ORF">SAMN06265218_11373</name>
</gene>
<dbReference type="Pfam" id="PF14100">
    <property type="entry name" value="DUF6807"/>
    <property type="match status" value="1"/>
</dbReference>
<dbReference type="RefSeq" id="WP_142715266.1">
    <property type="nucleotide sequence ID" value="NZ_FXTH01000013.1"/>
</dbReference>
<feature type="signal peptide" evidence="1">
    <location>
        <begin position="1"/>
        <end position="26"/>
    </location>
</feature>
<proteinExistence type="predicted"/>
<keyword evidence="1" id="KW-0732">Signal</keyword>
<dbReference type="OrthoDB" id="2540540at2"/>
<reference evidence="2 3" key="1">
    <citation type="submission" date="2017-05" db="EMBL/GenBank/DDBJ databases">
        <authorList>
            <person name="Varghese N."/>
            <person name="Submissions S."/>
        </authorList>
    </citation>
    <scope>NUCLEOTIDE SEQUENCE [LARGE SCALE GENOMIC DNA]</scope>
    <source>
        <strain evidence="2 3">DSM 21194</strain>
    </source>
</reference>
<dbReference type="AlphaFoldDB" id="A0A521E516"/>
<evidence type="ECO:0000313" key="2">
    <source>
        <dbReference type="EMBL" id="SMO79007.1"/>
    </source>
</evidence>
<organism evidence="2 3">
    <name type="scientific">Fodinibius sediminis</name>
    <dbReference type="NCBI Taxonomy" id="1214077"/>
    <lineage>
        <taxon>Bacteria</taxon>
        <taxon>Pseudomonadati</taxon>
        <taxon>Balneolota</taxon>
        <taxon>Balneolia</taxon>
        <taxon>Balneolales</taxon>
        <taxon>Balneolaceae</taxon>
        <taxon>Fodinibius</taxon>
    </lineage>
</organism>
<protein>
    <submittedName>
        <fullName evidence="2">Methane oxygenase PmoA</fullName>
    </submittedName>
</protein>
<evidence type="ECO:0000256" key="1">
    <source>
        <dbReference type="SAM" id="SignalP"/>
    </source>
</evidence>
<dbReference type="EMBL" id="FXTH01000013">
    <property type="protein sequence ID" value="SMO79007.1"/>
    <property type="molecule type" value="Genomic_DNA"/>
</dbReference>
<feature type="chain" id="PRO_5022241175" evidence="1">
    <location>
        <begin position="27"/>
        <end position="407"/>
    </location>
</feature>
<evidence type="ECO:0000313" key="3">
    <source>
        <dbReference type="Proteomes" id="UP000317593"/>
    </source>
</evidence>
<dbReference type="Proteomes" id="UP000317593">
    <property type="component" value="Unassembled WGS sequence"/>
</dbReference>
<sequence length="407" mass="45814">MQLGKTVYSCLAVVLWLAVVANGLLAQDYNVTVSAGGFDRQETIVSFLFPDELAEGVYRMTSEGGTSVYLQVNNRNRGTFILDELAAGSSRTYRMSADPVATQGGEGVQFSIEPNTITFKDDDRRVLSYYHGTNEPPRELDERYKRGGYIHPVYSPGGTVLSNDLDTDMHPHHYGIWSAWTNTEFQGRTPDFWNVHDNTARIDHDSLEVAWQGPVYGGLKAKNHYVDLSSSAPVIALNEEWKMTIYDASEKGEYLLFDLDVTHSVNTAQPLVLPEYHYGGMAFRGHRNWDNPDNVTFLTSQGYGRIEANETRARWAHMGGMVDGKKAGIAVLSHPGNFRSPQPVRIHPETPYFVYAPMQLGRMSIVPGSPYVMRYRYVTYDGDPDPEQLNRMWNDYAYPPGVTVENK</sequence>
<accession>A0A521E516</accession>
<keyword evidence="3" id="KW-1185">Reference proteome</keyword>
<name>A0A521E516_9BACT</name>